<evidence type="ECO:0000313" key="2">
    <source>
        <dbReference type="EMBL" id="MVA97374.1"/>
    </source>
</evidence>
<accession>A0A844QFJ5</accession>
<evidence type="ECO:0000313" key="3">
    <source>
        <dbReference type="Proteomes" id="UP000463224"/>
    </source>
</evidence>
<reference evidence="2 3" key="1">
    <citation type="submission" date="2019-12" db="EMBL/GenBank/DDBJ databases">
        <title>Nitratireductor arenosus sp. nov., Isolated from sea sand, Jeju island, South Korea.</title>
        <authorList>
            <person name="Kim W."/>
        </authorList>
    </citation>
    <scope>NUCLEOTIDE SEQUENCE [LARGE SCALE GENOMIC DNA]</scope>
    <source>
        <strain evidence="2 3">CAU 1489</strain>
    </source>
</reference>
<name>A0A844QFJ5_9HYPH</name>
<keyword evidence="3" id="KW-1185">Reference proteome</keyword>
<evidence type="ECO:0000256" key="1">
    <source>
        <dbReference type="SAM" id="MobiDB-lite"/>
    </source>
</evidence>
<protein>
    <submittedName>
        <fullName evidence="2">Uncharacterized protein</fullName>
    </submittedName>
</protein>
<sequence>MTGMLAFDRLVAQRHGDGLDPRLRALFEDQFDRRRGGIVDLDGKRPADLCQAGPNPFRDRPARLPAGVVSFPEPETDRCERTPTPLSKA</sequence>
<dbReference type="AlphaFoldDB" id="A0A844QFJ5"/>
<comment type="caution">
    <text evidence="2">The sequence shown here is derived from an EMBL/GenBank/DDBJ whole genome shotgun (WGS) entry which is preliminary data.</text>
</comment>
<dbReference type="Proteomes" id="UP000463224">
    <property type="component" value="Unassembled WGS sequence"/>
</dbReference>
<gene>
    <name evidence="2" type="ORF">GN330_08950</name>
</gene>
<dbReference type="EMBL" id="WPHG01000002">
    <property type="protein sequence ID" value="MVA97374.1"/>
    <property type="molecule type" value="Genomic_DNA"/>
</dbReference>
<feature type="region of interest" description="Disordered" evidence="1">
    <location>
        <begin position="45"/>
        <end position="89"/>
    </location>
</feature>
<proteinExistence type="predicted"/>
<dbReference type="RefSeq" id="WP_156712340.1">
    <property type="nucleotide sequence ID" value="NZ_WPHG01000002.1"/>
</dbReference>
<organism evidence="2 3">
    <name type="scientific">Nitratireductor arenosus</name>
    <dbReference type="NCBI Taxonomy" id="2682096"/>
    <lineage>
        <taxon>Bacteria</taxon>
        <taxon>Pseudomonadati</taxon>
        <taxon>Pseudomonadota</taxon>
        <taxon>Alphaproteobacteria</taxon>
        <taxon>Hyphomicrobiales</taxon>
        <taxon>Phyllobacteriaceae</taxon>
        <taxon>Nitratireductor</taxon>
    </lineage>
</organism>